<gene>
    <name evidence="5" type="ORF">AM593_09467</name>
</gene>
<dbReference type="InterPro" id="IPR021893">
    <property type="entry name" value="ZMYM2-like_C"/>
</dbReference>
<protein>
    <recommendedName>
        <fullName evidence="4">ZMYM2-like/QRICH1 C-terminal domain-containing protein</fullName>
    </recommendedName>
</protein>
<dbReference type="AlphaFoldDB" id="A0A409V750"/>
<keyword evidence="3" id="KW-0832">Ubl conjugation</keyword>
<evidence type="ECO:0000256" key="2">
    <source>
        <dbReference type="ARBA" id="ARBA00022553"/>
    </source>
</evidence>
<dbReference type="Proteomes" id="UP000266721">
    <property type="component" value="Unassembled WGS sequence"/>
</dbReference>
<keyword evidence="2" id="KW-0597">Phosphoprotein</keyword>
<proteinExistence type="predicted"/>
<dbReference type="Pfam" id="PF12012">
    <property type="entry name" value="DUF3504"/>
    <property type="match status" value="1"/>
</dbReference>
<organism evidence="5 6">
    <name type="scientific">Mytilus galloprovincialis</name>
    <name type="common">Mediterranean mussel</name>
    <dbReference type="NCBI Taxonomy" id="29158"/>
    <lineage>
        <taxon>Eukaryota</taxon>
        <taxon>Metazoa</taxon>
        <taxon>Spiralia</taxon>
        <taxon>Lophotrochozoa</taxon>
        <taxon>Mollusca</taxon>
        <taxon>Bivalvia</taxon>
        <taxon>Autobranchia</taxon>
        <taxon>Pteriomorphia</taxon>
        <taxon>Mytilida</taxon>
        <taxon>Mytiloidea</taxon>
        <taxon>Mytilidae</taxon>
        <taxon>Mytilinae</taxon>
        <taxon>Mytilus</taxon>
    </lineage>
</organism>
<keyword evidence="6" id="KW-1185">Reference proteome</keyword>
<accession>A0A409V750</accession>
<reference evidence="5 6" key="1">
    <citation type="journal article" date="2016" name="PLoS ONE">
        <title>A First Insight into the Genome of the Filter-Feeder Mussel Mytilus galloprovincialis.</title>
        <authorList>
            <person name="Murgarella M."/>
            <person name="Puiu D."/>
            <person name="Novoa B."/>
            <person name="Figueras A."/>
            <person name="Posada D."/>
            <person name="Canchaya C."/>
        </authorList>
    </citation>
    <scope>NUCLEOTIDE SEQUENCE [LARGE SCALE GENOMIC DNA]</scope>
    <source>
        <tissue evidence="5">Muscle</tissue>
    </source>
</reference>
<feature type="non-terminal residue" evidence="5">
    <location>
        <position position="1"/>
    </location>
</feature>
<evidence type="ECO:0000313" key="5">
    <source>
        <dbReference type="EMBL" id="OPL20779.1"/>
    </source>
</evidence>
<evidence type="ECO:0000256" key="3">
    <source>
        <dbReference type="ARBA" id="ARBA00022843"/>
    </source>
</evidence>
<dbReference type="PANTHER" id="PTHR46963:SF2">
    <property type="match status" value="1"/>
</dbReference>
<dbReference type="InterPro" id="IPR042838">
    <property type="entry name" value="KIAA1958"/>
</dbReference>
<dbReference type="PANTHER" id="PTHR46963">
    <property type="entry name" value="SIMILAR TO RIKEN CDNA E130308A19"/>
    <property type="match status" value="1"/>
</dbReference>
<sequence>LKSQGLGNKKLKADPFSSSEIDMLFEQNLLGTGNPEALLNTIWLINTFHFSMRGRKEHIDMLFGDIHMMTTASGEQYLEYNERLTKTRTGHSDSRAFAPKIFATPGNSCCPVNAFKQYICRRHEDAQTTDSRFFFKYETDNTT</sequence>
<keyword evidence="1" id="KW-1017">Isopeptide bond</keyword>
<dbReference type="EMBL" id="KV600600">
    <property type="protein sequence ID" value="OPL20779.1"/>
    <property type="molecule type" value="Genomic_DNA"/>
</dbReference>
<evidence type="ECO:0000259" key="4">
    <source>
        <dbReference type="Pfam" id="PF12012"/>
    </source>
</evidence>
<feature type="non-terminal residue" evidence="5">
    <location>
        <position position="143"/>
    </location>
</feature>
<feature type="domain" description="ZMYM2-like/QRICH1 C-terminal" evidence="4">
    <location>
        <begin position="16"/>
        <end position="138"/>
    </location>
</feature>
<evidence type="ECO:0000313" key="6">
    <source>
        <dbReference type="Proteomes" id="UP000266721"/>
    </source>
</evidence>
<evidence type="ECO:0000256" key="1">
    <source>
        <dbReference type="ARBA" id="ARBA00022499"/>
    </source>
</evidence>
<name>A0A409V750_MYTGA</name>